<evidence type="ECO:0000313" key="1">
    <source>
        <dbReference type="EMBL" id="KAF9067104.1"/>
    </source>
</evidence>
<dbReference type="Proteomes" id="UP000772434">
    <property type="component" value="Unassembled WGS sequence"/>
</dbReference>
<name>A0A9P5PPN7_9AGAR</name>
<sequence>MSGIHEALLATKGKQHSTTSRKPPVLQLYLPWSNHPTHSKLLILRSLLTHYMVNLALETHVAWDFIKDGQSLKDHTDFLLYIVCQSDPRLRNLAKDEATKLVSENPALDNLLNEVWVAGRGYRKIRSLTTEDSWKCTFVGNAHEMFKEHILHYTTTLKDPYVPYCAIVWSTGTGKSRAVDDFSTYDFVILINLRDSTEGIGGFPAADVSVYRFLMLGSFARIV</sequence>
<comment type="caution">
    <text evidence="1">The sequence shown here is derived from an EMBL/GenBank/DDBJ whole genome shotgun (WGS) entry which is preliminary data.</text>
</comment>
<dbReference type="AlphaFoldDB" id="A0A9P5PPN7"/>
<proteinExistence type="predicted"/>
<evidence type="ECO:0000313" key="2">
    <source>
        <dbReference type="Proteomes" id="UP000772434"/>
    </source>
</evidence>
<keyword evidence="2" id="KW-1185">Reference proteome</keyword>
<gene>
    <name evidence="1" type="ORF">BDP27DRAFT_1365202</name>
</gene>
<dbReference type="EMBL" id="JADNRY010000078">
    <property type="protein sequence ID" value="KAF9067104.1"/>
    <property type="molecule type" value="Genomic_DNA"/>
</dbReference>
<reference evidence="1" key="1">
    <citation type="submission" date="2020-11" db="EMBL/GenBank/DDBJ databases">
        <authorList>
            <consortium name="DOE Joint Genome Institute"/>
            <person name="Ahrendt S."/>
            <person name="Riley R."/>
            <person name="Andreopoulos W."/>
            <person name="Labutti K."/>
            <person name="Pangilinan J."/>
            <person name="Ruiz-Duenas F.J."/>
            <person name="Barrasa J.M."/>
            <person name="Sanchez-Garcia M."/>
            <person name="Camarero S."/>
            <person name="Miyauchi S."/>
            <person name="Serrano A."/>
            <person name="Linde D."/>
            <person name="Babiker R."/>
            <person name="Drula E."/>
            <person name="Ayuso-Fernandez I."/>
            <person name="Pacheco R."/>
            <person name="Padilla G."/>
            <person name="Ferreira P."/>
            <person name="Barriuso J."/>
            <person name="Kellner H."/>
            <person name="Castanera R."/>
            <person name="Alfaro M."/>
            <person name="Ramirez L."/>
            <person name="Pisabarro A.G."/>
            <person name="Kuo A."/>
            <person name="Tritt A."/>
            <person name="Lipzen A."/>
            <person name="He G."/>
            <person name="Yan M."/>
            <person name="Ng V."/>
            <person name="Cullen D."/>
            <person name="Martin F."/>
            <person name="Rosso M.-N."/>
            <person name="Henrissat B."/>
            <person name="Hibbett D."/>
            <person name="Martinez A.T."/>
            <person name="Grigoriev I.V."/>
        </authorList>
    </citation>
    <scope>NUCLEOTIDE SEQUENCE</scope>
    <source>
        <strain evidence="1">AH 40177</strain>
    </source>
</reference>
<protein>
    <submittedName>
        <fullName evidence="1">Uncharacterized protein</fullName>
    </submittedName>
</protein>
<accession>A0A9P5PPN7</accession>
<organism evidence="1 2">
    <name type="scientific">Rhodocollybia butyracea</name>
    <dbReference type="NCBI Taxonomy" id="206335"/>
    <lineage>
        <taxon>Eukaryota</taxon>
        <taxon>Fungi</taxon>
        <taxon>Dikarya</taxon>
        <taxon>Basidiomycota</taxon>
        <taxon>Agaricomycotina</taxon>
        <taxon>Agaricomycetes</taxon>
        <taxon>Agaricomycetidae</taxon>
        <taxon>Agaricales</taxon>
        <taxon>Marasmiineae</taxon>
        <taxon>Omphalotaceae</taxon>
        <taxon>Rhodocollybia</taxon>
    </lineage>
</organism>
<dbReference type="OrthoDB" id="3269378at2759"/>